<evidence type="ECO:0000259" key="3">
    <source>
        <dbReference type="Pfam" id="PF25019"/>
    </source>
</evidence>
<dbReference type="EMBL" id="JACBKZ010000009">
    <property type="protein sequence ID" value="KAF5942222.1"/>
    <property type="molecule type" value="Genomic_DNA"/>
</dbReference>
<evidence type="ECO:0000256" key="1">
    <source>
        <dbReference type="ARBA" id="ARBA00022614"/>
    </source>
</evidence>
<comment type="caution">
    <text evidence="4">The sequence shown here is derived from an EMBL/GenBank/DDBJ whole genome shotgun (WGS) entry which is preliminary data.</text>
</comment>
<accession>A0A7J7GN68</accession>
<name>A0A7J7GN68_CAMSI</name>
<keyword evidence="2" id="KW-0611">Plant defense</keyword>
<proteinExistence type="predicted"/>
<dbReference type="Proteomes" id="UP000593564">
    <property type="component" value="Unassembled WGS sequence"/>
</dbReference>
<reference evidence="5" key="1">
    <citation type="journal article" date="2020" name="Nat. Commun.">
        <title>Genome assembly of wild tea tree DASZ reveals pedigree and selection history of tea varieties.</title>
        <authorList>
            <person name="Zhang W."/>
            <person name="Zhang Y."/>
            <person name="Qiu H."/>
            <person name="Guo Y."/>
            <person name="Wan H."/>
            <person name="Zhang X."/>
            <person name="Scossa F."/>
            <person name="Alseekh S."/>
            <person name="Zhang Q."/>
            <person name="Wang P."/>
            <person name="Xu L."/>
            <person name="Schmidt M.H."/>
            <person name="Jia X."/>
            <person name="Li D."/>
            <person name="Zhu A."/>
            <person name="Guo F."/>
            <person name="Chen W."/>
            <person name="Ni D."/>
            <person name="Usadel B."/>
            <person name="Fernie A.R."/>
            <person name="Wen W."/>
        </authorList>
    </citation>
    <scope>NUCLEOTIDE SEQUENCE [LARGE SCALE GENOMIC DNA]</scope>
    <source>
        <strain evidence="5">cv. G240</strain>
    </source>
</reference>
<reference evidence="4 5" key="2">
    <citation type="submission" date="2020-07" db="EMBL/GenBank/DDBJ databases">
        <title>Genome assembly of wild tea tree DASZ reveals pedigree and selection history of tea varieties.</title>
        <authorList>
            <person name="Zhang W."/>
        </authorList>
    </citation>
    <scope>NUCLEOTIDE SEQUENCE [LARGE SCALE GENOMIC DNA]</scope>
    <source>
        <strain evidence="5">cv. G240</strain>
        <tissue evidence="4">Leaf</tissue>
    </source>
</reference>
<dbReference type="GO" id="GO:0006952">
    <property type="term" value="P:defense response"/>
    <property type="evidence" value="ECO:0007669"/>
    <property type="project" value="UniProtKB-KW"/>
</dbReference>
<gene>
    <name evidence="4" type="ORF">HYC85_019864</name>
</gene>
<keyword evidence="1" id="KW-0433">Leucine-rich repeat</keyword>
<evidence type="ECO:0000313" key="4">
    <source>
        <dbReference type="EMBL" id="KAF5942222.1"/>
    </source>
</evidence>
<organism evidence="4 5">
    <name type="scientific">Camellia sinensis</name>
    <name type="common">Tea plant</name>
    <name type="synonym">Thea sinensis</name>
    <dbReference type="NCBI Taxonomy" id="4442"/>
    <lineage>
        <taxon>Eukaryota</taxon>
        <taxon>Viridiplantae</taxon>
        <taxon>Streptophyta</taxon>
        <taxon>Embryophyta</taxon>
        <taxon>Tracheophyta</taxon>
        <taxon>Spermatophyta</taxon>
        <taxon>Magnoliopsida</taxon>
        <taxon>eudicotyledons</taxon>
        <taxon>Gunneridae</taxon>
        <taxon>Pentapetalae</taxon>
        <taxon>asterids</taxon>
        <taxon>Ericales</taxon>
        <taxon>Theaceae</taxon>
        <taxon>Camellia</taxon>
    </lineage>
</organism>
<dbReference type="InterPro" id="IPR032675">
    <property type="entry name" value="LRR_dom_sf"/>
</dbReference>
<sequence>MCPNLIIADPDELCSLSSLQNLTIEGCPRLAGWWEESLFCLTSLPTFEIGYFSEELEHFPWPSTTVSAASEKESLKYLLDQLQHLLDQLQHLTTLRDLSLRFFYGLEALPEWLGNLSSLHSLKLYRCKIQMNLPTLEAMQCLTNLQSMKIYNCPLLNKRCARGSGQEWHKIAHIPFINNNGFQGLFYKEEFQIFFKCKCRIYCLPAALELQLSHQLDQLTLLERPSASELKKES</sequence>
<dbReference type="Pfam" id="PF25019">
    <property type="entry name" value="LRR_R13L1-DRL21"/>
    <property type="match status" value="1"/>
</dbReference>
<feature type="domain" description="R13L1/DRL21-like LRR repeat region" evidence="3">
    <location>
        <begin position="82"/>
        <end position="147"/>
    </location>
</feature>
<dbReference type="SUPFAM" id="SSF52047">
    <property type="entry name" value="RNI-like"/>
    <property type="match status" value="1"/>
</dbReference>
<dbReference type="InterPro" id="IPR056789">
    <property type="entry name" value="LRR_R13L1-DRL21"/>
</dbReference>
<dbReference type="AlphaFoldDB" id="A0A7J7GN68"/>
<dbReference type="Gene3D" id="3.80.10.10">
    <property type="entry name" value="Ribonuclease Inhibitor"/>
    <property type="match status" value="1"/>
</dbReference>
<dbReference type="PANTHER" id="PTHR36766:SF70">
    <property type="entry name" value="DISEASE RESISTANCE PROTEIN RGA4"/>
    <property type="match status" value="1"/>
</dbReference>
<evidence type="ECO:0000313" key="5">
    <source>
        <dbReference type="Proteomes" id="UP000593564"/>
    </source>
</evidence>
<protein>
    <recommendedName>
        <fullName evidence="3">R13L1/DRL21-like LRR repeat region domain-containing protein</fullName>
    </recommendedName>
</protein>
<evidence type="ECO:0000256" key="2">
    <source>
        <dbReference type="ARBA" id="ARBA00022821"/>
    </source>
</evidence>
<keyword evidence="5" id="KW-1185">Reference proteome</keyword>
<dbReference type="PANTHER" id="PTHR36766">
    <property type="entry name" value="PLANT BROAD-SPECTRUM MILDEW RESISTANCE PROTEIN RPW8"/>
    <property type="match status" value="1"/>
</dbReference>